<feature type="chain" id="PRO_5011441890" description="Outer membrane protein beta-barrel domain-containing protein" evidence="1">
    <location>
        <begin position="20"/>
        <end position="180"/>
    </location>
</feature>
<evidence type="ECO:0000313" key="2">
    <source>
        <dbReference type="EMBL" id="SFM90213.1"/>
    </source>
</evidence>
<keyword evidence="1" id="KW-0732">Signal</keyword>
<name>A0A1I4UND4_9FLAO</name>
<evidence type="ECO:0000256" key="1">
    <source>
        <dbReference type="SAM" id="SignalP"/>
    </source>
</evidence>
<sequence>MRKAVLFIISLTLSTIAFGQINQNQNLTNNWRFGGGLGLSFGNDSYFGFNISPSIGYMVSTNLEVGGIAGYQHLSNNYYKRNLFNVGPYINFFPIENIFVRANYVYYTGKETYRTKNLQYETISESYNVEESALWLGAGYQTSGPIKFQVGAMYNVLYKDNDTGIFSSGFQPFMGVSVGL</sequence>
<accession>A0A1I4UND4</accession>
<keyword evidence="3" id="KW-1185">Reference proteome</keyword>
<dbReference type="OrthoDB" id="1148680at2"/>
<evidence type="ECO:0008006" key="4">
    <source>
        <dbReference type="Google" id="ProtNLM"/>
    </source>
</evidence>
<reference evidence="3" key="1">
    <citation type="submission" date="2016-10" db="EMBL/GenBank/DDBJ databases">
        <authorList>
            <person name="Varghese N."/>
            <person name="Submissions S."/>
        </authorList>
    </citation>
    <scope>NUCLEOTIDE SEQUENCE [LARGE SCALE GENOMIC DNA]</scope>
    <source>
        <strain evidence="3">XJ109</strain>
    </source>
</reference>
<feature type="signal peptide" evidence="1">
    <location>
        <begin position="1"/>
        <end position="19"/>
    </location>
</feature>
<organism evidence="2 3">
    <name type="scientific">Algoriella xinjiangensis</name>
    <dbReference type="NCBI Taxonomy" id="684065"/>
    <lineage>
        <taxon>Bacteria</taxon>
        <taxon>Pseudomonadati</taxon>
        <taxon>Bacteroidota</taxon>
        <taxon>Flavobacteriia</taxon>
        <taxon>Flavobacteriales</taxon>
        <taxon>Weeksellaceae</taxon>
        <taxon>Algoriella</taxon>
    </lineage>
</organism>
<dbReference type="AlphaFoldDB" id="A0A1I4UND4"/>
<dbReference type="EMBL" id="FOUZ01000004">
    <property type="protein sequence ID" value="SFM90213.1"/>
    <property type="molecule type" value="Genomic_DNA"/>
</dbReference>
<dbReference type="SUPFAM" id="SSF56935">
    <property type="entry name" value="Porins"/>
    <property type="match status" value="1"/>
</dbReference>
<gene>
    <name evidence="2" type="ORF">SAMN05421738_10417</name>
</gene>
<dbReference type="RefSeq" id="WP_092906924.1">
    <property type="nucleotide sequence ID" value="NZ_FOUZ01000004.1"/>
</dbReference>
<proteinExistence type="predicted"/>
<dbReference type="Proteomes" id="UP000199149">
    <property type="component" value="Unassembled WGS sequence"/>
</dbReference>
<protein>
    <recommendedName>
        <fullName evidence="4">Outer membrane protein beta-barrel domain-containing protein</fullName>
    </recommendedName>
</protein>
<evidence type="ECO:0000313" key="3">
    <source>
        <dbReference type="Proteomes" id="UP000199149"/>
    </source>
</evidence>
<dbReference type="STRING" id="684065.SAMN05421738_10417"/>